<keyword evidence="1" id="KW-1133">Transmembrane helix</keyword>
<feature type="transmembrane region" description="Helical" evidence="1">
    <location>
        <begin position="49"/>
        <end position="71"/>
    </location>
</feature>
<dbReference type="AlphaFoldDB" id="L0HIH8"/>
<accession>L0HIH8</accession>
<feature type="transmembrane region" description="Helical" evidence="1">
    <location>
        <begin position="329"/>
        <end position="352"/>
    </location>
</feature>
<dbReference type="HOGENOM" id="CLU_751450_0_0_2"/>
<feature type="transmembrane region" description="Helical" evidence="1">
    <location>
        <begin position="164"/>
        <end position="188"/>
    </location>
</feature>
<gene>
    <name evidence="2" type="ordered locus">Metfor_1863</name>
</gene>
<sequence length="368" mass="38969" precursor="true">MNFPYPDPLLLFALLALALYILIPSALAAGFAVLLFCLLDRIRSRRVQIALVLAVGILFIVGERSFHVFAYQSLGANELMLLGPLFSLIDMIPLALILGTGVIVSFLLIRDHLGLKRAWAGVFVAGTIAIGVDFVKNFLVAFGPPNGRSTAIYSMPYYDLISKFGEVLLIFVAASAVFGMYIFIRYAATLAAGHRSKRGIHAAVVIGLLVTLPAAAVGGLAVYLATLCSKCSGRLVPILLALGAMVVVGTGGSFLMGIPDIERMVGLFIIPTIVMALAAIIPFVYFSRTIPKTWQPVILFTGTAAADLALSAIAVLLDLGDRLTSDPITILTFAEGGIILAALAFAAGNYLVARLDHAGPVPVVEELP</sequence>
<dbReference type="GeneID" id="14308252"/>
<protein>
    <submittedName>
        <fullName evidence="2">Uncharacterized protein</fullName>
    </submittedName>
</protein>
<keyword evidence="1" id="KW-0472">Membrane</keyword>
<feature type="transmembrane region" description="Helical" evidence="1">
    <location>
        <begin position="91"/>
        <end position="109"/>
    </location>
</feature>
<feature type="transmembrane region" description="Helical" evidence="1">
    <location>
        <begin position="235"/>
        <end position="258"/>
    </location>
</feature>
<dbReference type="STRING" id="593750.Metfor_1863"/>
<dbReference type="RefSeq" id="WP_015285847.1">
    <property type="nucleotide sequence ID" value="NC_019943.1"/>
</dbReference>
<keyword evidence="1" id="KW-0812">Transmembrane</keyword>
<feature type="transmembrane region" description="Helical" evidence="1">
    <location>
        <begin position="121"/>
        <end position="144"/>
    </location>
</feature>
<reference evidence="3" key="1">
    <citation type="submission" date="2011-12" db="EMBL/GenBank/DDBJ databases">
        <title>Complete sequence of Methanoregula formicicum SMSP.</title>
        <authorList>
            <person name="Lucas S."/>
            <person name="Han J."/>
            <person name="Lapidus A."/>
            <person name="Cheng J.-F."/>
            <person name="Goodwin L."/>
            <person name="Pitluck S."/>
            <person name="Peters L."/>
            <person name="Ovchinnikova G."/>
            <person name="Teshima H."/>
            <person name="Detter J.C."/>
            <person name="Han C."/>
            <person name="Tapia R."/>
            <person name="Land M."/>
            <person name="Hauser L."/>
            <person name="Kyrpides N."/>
            <person name="Ivanova N."/>
            <person name="Pagani I."/>
            <person name="Imachi H."/>
            <person name="Tamaki H."/>
            <person name="Sekiguchi Y."/>
            <person name="Kamagata Y."/>
            <person name="Cadillo-Quiroz H."/>
            <person name="Zinder S."/>
            <person name="Liu W.-T."/>
            <person name="Woyke T."/>
        </authorList>
    </citation>
    <scope>NUCLEOTIDE SEQUENCE [LARGE SCALE GENOMIC DNA]</scope>
    <source>
        <strain evidence="3">DSM 22288 / NBRC 105244 / SMSP</strain>
    </source>
</reference>
<name>L0HIH8_METFS</name>
<keyword evidence="3" id="KW-1185">Reference proteome</keyword>
<dbReference type="KEGG" id="mfo:Metfor_1863"/>
<dbReference type="InParanoid" id="L0HIH8"/>
<feature type="transmembrane region" description="Helical" evidence="1">
    <location>
        <begin position="297"/>
        <end position="317"/>
    </location>
</feature>
<dbReference type="EMBL" id="CP003167">
    <property type="protein sequence ID" value="AGB02884.1"/>
    <property type="molecule type" value="Genomic_DNA"/>
</dbReference>
<evidence type="ECO:0000313" key="2">
    <source>
        <dbReference type="EMBL" id="AGB02884.1"/>
    </source>
</evidence>
<feature type="transmembrane region" description="Helical" evidence="1">
    <location>
        <begin position="265"/>
        <end position="285"/>
    </location>
</feature>
<feature type="transmembrane region" description="Helical" evidence="1">
    <location>
        <begin position="200"/>
        <end position="223"/>
    </location>
</feature>
<proteinExistence type="predicted"/>
<reference evidence="2 3" key="2">
    <citation type="journal article" date="2014" name="Genome Announc.">
        <title>Complete Genome Sequence of Methanoregula formicica SMSPT, a Mesophilic Hydrogenotrophic Methanogen Isolated from a Methanogenic Upflow Anaerobic Sludge Blanket Reactor.</title>
        <authorList>
            <person name="Yamamoto K."/>
            <person name="Tamaki H."/>
            <person name="Cadillo-Quiroz H."/>
            <person name="Imachi H."/>
            <person name="Kyrpides N."/>
            <person name="Woyke T."/>
            <person name="Goodwin L."/>
            <person name="Zinder S.H."/>
            <person name="Kamagata Y."/>
            <person name="Liu W.T."/>
        </authorList>
    </citation>
    <scope>NUCLEOTIDE SEQUENCE [LARGE SCALE GENOMIC DNA]</scope>
    <source>
        <strain evidence="3">DSM 22288 / NBRC 105244 / SMSP</strain>
    </source>
</reference>
<organism evidence="2 3">
    <name type="scientific">Methanoregula formicica (strain DSM 22288 / NBRC 105244 / SMSP)</name>
    <dbReference type="NCBI Taxonomy" id="593750"/>
    <lineage>
        <taxon>Archaea</taxon>
        <taxon>Methanobacteriati</taxon>
        <taxon>Methanobacteriota</taxon>
        <taxon>Stenosarchaea group</taxon>
        <taxon>Methanomicrobia</taxon>
        <taxon>Methanomicrobiales</taxon>
        <taxon>Methanoregulaceae</taxon>
        <taxon>Methanoregula</taxon>
    </lineage>
</organism>
<evidence type="ECO:0000313" key="3">
    <source>
        <dbReference type="Proteomes" id="UP000010824"/>
    </source>
</evidence>
<feature type="transmembrane region" description="Helical" evidence="1">
    <location>
        <begin position="12"/>
        <end position="37"/>
    </location>
</feature>
<dbReference type="Proteomes" id="UP000010824">
    <property type="component" value="Chromosome"/>
</dbReference>
<evidence type="ECO:0000256" key="1">
    <source>
        <dbReference type="SAM" id="Phobius"/>
    </source>
</evidence>